<evidence type="ECO:0000259" key="1">
    <source>
        <dbReference type="Pfam" id="PF07978"/>
    </source>
</evidence>
<dbReference type="Gene3D" id="3.30.70.100">
    <property type="match status" value="2"/>
</dbReference>
<gene>
    <name evidence="2" type="ORF">SAMN02745131_00157</name>
</gene>
<protein>
    <submittedName>
        <fullName evidence="2">NIPSNAP protein</fullName>
    </submittedName>
</protein>
<evidence type="ECO:0000313" key="3">
    <source>
        <dbReference type="Proteomes" id="UP000184048"/>
    </source>
</evidence>
<dbReference type="Proteomes" id="UP000184048">
    <property type="component" value="Unassembled WGS sequence"/>
</dbReference>
<dbReference type="SUPFAM" id="SSF54909">
    <property type="entry name" value="Dimeric alpha+beta barrel"/>
    <property type="match status" value="1"/>
</dbReference>
<dbReference type="EMBL" id="FQUU01000001">
    <property type="protein sequence ID" value="SHE33000.1"/>
    <property type="molecule type" value="Genomic_DNA"/>
</dbReference>
<feature type="domain" description="NIPSNAP" evidence="1">
    <location>
        <begin position="157"/>
        <end position="260"/>
    </location>
</feature>
<sequence>MNLKFPAILLVVFTFCLCTSFLKARAQERQYIQLRIYHAKDSVQLKQVSQYLEEAYLPALHKAGYKMVGVFTNITNDTAIDKKIYVLIPFKSLKNIEKLSLHLENDVELNNRGKDYLQAPHNNAPYIRFETILLKSFQLMPRVVKTQLTGDIKDRIYELRSYESPTEMYFKSKVKMFNQGGEIALFKRLGFNAVFYSEVVFGSHMPNLMYMTSFDNMAAREAHWKSFGNDPEWKKLSALPEYQDNVSHINIEFLHATAYSDL</sequence>
<dbReference type="OrthoDB" id="192769at2"/>
<proteinExistence type="predicted"/>
<evidence type="ECO:0000313" key="2">
    <source>
        <dbReference type="EMBL" id="SHE33000.1"/>
    </source>
</evidence>
<organism evidence="2 3">
    <name type="scientific">Flavisolibacter ginsengisoli DSM 18119</name>
    <dbReference type="NCBI Taxonomy" id="1121884"/>
    <lineage>
        <taxon>Bacteria</taxon>
        <taxon>Pseudomonadati</taxon>
        <taxon>Bacteroidota</taxon>
        <taxon>Chitinophagia</taxon>
        <taxon>Chitinophagales</taxon>
        <taxon>Chitinophagaceae</taxon>
        <taxon>Flavisolibacter</taxon>
    </lineage>
</organism>
<dbReference type="InterPro" id="IPR011008">
    <property type="entry name" value="Dimeric_a/b-barrel"/>
</dbReference>
<keyword evidence="3" id="KW-1185">Reference proteome</keyword>
<dbReference type="RefSeq" id="WP_072833327.1">
    <property type="nucleotide sequence ID" value="NZ_FQUU01000001.1"/>
</dbReference>
<dbReference type="STRING" id="1121884.SAMN02745131_00157"/>
<accession>A0A1M4SLB4</accession>
<reference evidence="2 3" key="1">
    <citation type="submission" date="2016-11" db="EMBL/GenBank/DDBJ databases">
        <authorList>
            <person name="Jaros S."/>
            <person name="Januszkiewicz K."/>
            <person name="Wedrychowicz H."/>
        </authorList>
    </citation>
    <scope>NUCLEOTIDE SEQUENCE [LARGE SCALE GENOMIC DNA]</scope>
    <source>
        <strain evidence="2 3">DSM 18119</strain>
    </source>
</reference>
<dbReference type="AlphaFoldDB" id="A0A1M4SLB4"/>
<name>A0A1M4SLB4_9BACT</name>
<dbReference type="InterPro" id="IPR012577">
    <property type="entry name" value="NIPSNAP"/>
</dbReference>
<dbReference type="Pfam" id="PF07978">
    <property type="entry name" value="NIPSNAP"/>
    <property type="match status" value="1"/>
</dbReference>